<reference evidence="1 2" key="1">
    <citation type="submission" date="2013-01" db="EMBL/GenBank/DDBJ databases">
        <authorList>
            <person name="Harkins D.M."/>
            <person name="Durkin A.S."/>
            <person name="Brinkac L.M."/>
            <person name="Haft D.H."/>
            <person name="Selengut J.D."/>
            <person name="Sanka R."/>
            <person name="DePew J."/>
            <person name="Purushe J."/>
            <person name="Galloway R.L."/>
            <person name="Vinetz J.M."/>
            <person name="Sutton G.G."/>
            <person name="Nierman W.C."/>
            <person name="Fouts D.E."/>
        </authorList>
    </citation>
    <scope>NUCLEOTIDE SEQUENCE [LARGE SCALE GENOMIC DNA]</scope>
    <source>
        <strain evidence="1 2">Sponselee CDC</strain>
    </source>
</reference>
<protein>
    <submittedName>
        <fullName evidence="1">Uncharacterized protein</fullName>
    </submittedName>
</protein>
<sequence>MKFAGDSPKLSYSNLRLVRVIPRDSSNYISCLEFYGF</sequence>
<accession>M6C3S8</accession>
<name>M6C3S8_LEPBO</name>
<organism evidence="1 2">
    <name type="scientific">Leptospira borgpetersenii serovar Hardjo-bovis str. Sponselee</name>
    <dbReference type="NCBI Taxonomy" id="1303729"/>
    <lineage>
        <taxon>Bacteria</taxon>
        <taxon>Pseudomonadati</taxon>
        <taxon>Spirochaetota</taxon>
        <taxon>Spirochaetia</taxon>
        <taxon>Leptospirales</taxon>
        <taxon>Leptospiraceae</taxon>
        <taxon>Leptospira</taxon>
    </lineage>
</organism>
<dbReference type="EMBL" id="ANMU01000097">
    <property type="protein sequence ID" value="EMJ80885.1"/>
    <property type="molecule type" value="Genomic_DNA"/>
</dbReference>
<dbReference type="AlphaFoldDB" id="M6C3S8"/>
<evidence type="ECO:0000313" key="1">
    <source>
        <dbReference type="EMBL" id="EMJ80885.1"/>
    </source>
</evidence>
<comment type="caution">
    <text evidence="1">The sequence shown here is derived from an EMBL/GenBank/DDBJ whole genome shotgun (WGS) entry which is preliminary data.</text>
</comment>
<dbReference type="Proteomes" id="UP000011873">
    <property type="component" value="Unassembled WGS sequence"/>
</dbReference>
<proteinExistence type="predicted"/>
<dbReference type="PATRIC" id="fig|1218567.3.peg.2497"/>
<evidence type="ECO:0000313" key="2">
    <source>
        <dbReference type="Proteomes" id="UP000011873"/>
    </source>
</evidence>
<gene>
    <name evidence="1" type="ORF">LEP1GSC016_0057</name>
</gene>